<dbReference type="GO" id="GO:0035485">
    <property type="term" value="F:adenine/guanine mispair binding"/>
    <property type="evidence" value="ECO:0007669"/>
    <property type="project" value="TreeGrafter"/>
</dbReference>
<keyword evidence="7" id="KW-0004">4Fe-4S</keyword>
<evidence type="ECO:0000256" key="6">
    <source>
        <dbReference type="ARBA" id="ARBA00022023"/>
    </source>
</evidence>
<dbReference type="GO" id="GO:0051539">
    <property type="term" value="F:4 iron, 4 sulfur cluster binding"/>
    <property type="evidence" value="ECO:0007669"/>
    <property type="project" value="UniProtKB-UniRule"/>
</dbReference>
<dbReference type="SMART" id="SM00478">
    <property type="entry name" value="ENDO3c"/>
    <property type="match status" value="1"/>
</dbReference>
<comment type="function">
    <text evidence="17">Involved in oxidative DNA damage repair. Initiates repair of A*oxoG to C*G by removing the inappropriately paired adenine base from the DNA backbone. Possesses both adenine and 2-OH-A DNA glycosylase activities.</text>
</comment>
<evidence type="ECO:0000256" key="10">
    <source>
        <dbReference type="ARBA" id="ARBA00022801"/>
    </source>
</evidence>
<evidence type="ECO:0000259" key="20">
    <source>
        <dbReference type="PROSITE" id="PS51462"/>
    </source>
</evidence>
<dbReference type="RefSeq" id="XP_034231286.1">
    <property type="nucleotide sequence ID" value="XM_034375395.1"/>
</dbReference>
<evidence type="ECO:0000313" key="23">
    <source>
        <dbReference type="RefSeq" id="XP_034231287.1"/>
    </source>
</evidence>
<dbReference type="InterPro" id="IPR023170">
    <property type="entry name" value="HhH_base_excis_C"/>
</dbReference>
<dbReference type="Proteomes" id="UP000515158">
    <property type="component" value="Unplaced"/>
</dbReference>
<evidence type="ECO:0000256" key="4">
    <source>
        <dbReference type="ARBA" id="ARBA00008343"/>
    </source>
</evidence>
<evidence type="ECO:0000313" key="21">
    <source>
        <dbReference type="Proteomes" id="UP000515158"/>
    </source>
</evidence>
<keyword evidence="14" id="KW-0234">DNA repair</keyword>
<dbReference type="InterPro" id="IPR011257">
    <property type="entry name" value="DNA_glycosylase"/>
</dbReference>
<evidence type="ECO:0000256" key="17">
    <source>
        <dbReference type="ARBA" id="ARBA00058024"/>
    </source>
</evidence>
<dbReference type="Gene3D" id="3.90.79.10">
    <property type="entry name" value="Nucleoside Triphosphate Pyrophosphohydrolase"/>
    <property type="match status" value="1"/>
</dbReference>
<evidence type="ECO:0000256" key="3">
    <source>
        <dbReference type="ARBA" id="ARBA00004173"/>
    </source>
</evidence>
<evidence type="ECO:0000256" key="11">
    <source>
        <dbReference type="ARBA" id="ARBA00023004"/>
    </source>
</evidence>
<dbReference type="OrthoDB" id="8189068at2759"/>
<dbReference type="InterPro" id="IPR004036">
    <property type="entry name" value="Endonuclease-III-like_CS2"/>
</dbReference>
<dbReference type="FunFam" id="3.90.79.10:FF:000026">
    <property type="entry name" value="Adenine DNA glycosylase"/>
    <property type="match status" value="1"/>
</dbReference>
<dbReference type="Gene3D" id="1.10.1670.10">
    <property type="entry name" value="Helix-hairpin-Helix base-excision DNA repair enzymes (C-terminal)"/>
    <property type="match status" value="1"/>
</dbReference>
<evidence type="ECO:0000256" key="12">
    <source>
        <dbReference type="ARBA" id="ARBA00023014"/>
    </source>
</evidence>
<evidence type="ECO:0000256" key="8">
    <source>
        <dbReference type="ARBA" id="ARBA00022723"/>
    </source>
</evidence>
<proteinExistence type="inferred from homology"/>
<feature type="domain" description="Nudix hydrolase" evidence="20">
    <location>
        <begin position="325"/>
        <end position="461"/>
    </location>
</feature>
<evidence type="ECO:0000256" key="9">
    <source>
        <dbReference type="ARBA" id="ARBA00022763"/>
    </source>
</evidence>
<keyword evidence="21" id="KW-1185">Reference proteome</keyword>
<keyword evidence="13" id="KW-0496">Mitochondrion</keyword>
<dbReference type="Pfam" id="PF00730">
    <property type="entry name" value="HhH-GPD"/>
    <property type="match status" value="1"/>
</dbReference>
<evidence type="ECO:0000256" key="1">
    <source>
        <dbReference type="ARBA" id="ARBA00000843"/>
    </source>
</evidence>
<dbReference type="CDD" id="cd03431">
    <property type="entry name" value="NUDIX_DNA_Glycosylase_C-MutY"/>
    <property type="match status" value="1"/>
</dbReference>
<organism evidence="23">
    <name type="scientific">Thrips palmi</name>
    <name type="common">Melon thrips</name>
    <dbReference type="NCBI Taxonomy" id="161013"/>
    <lineage>
        <taxon>Eukaryota</taxon>
        <taxon>Metazoa</taxon>
        <taxon>Ecdysozoa</taxon>
        <taxon>Arthropoda</taxon>
        <taxon>Hexapoda</taxon>
        <taxon>Insecta</taxon>
        <taxon>Pterygota</taxon>
        <taxon>Neoptera</taxon>
        <taxon>Paraneoptera</taxon>
        <taxon>Thysanoptera</taxon>
        <taxon>Terebrantia</taxon>
        <taxon>Thripoidea</taxon>
        <taxon>Thripidae</taxon>
        <taxon>Thrips</taxon>
    </lineage>
</organism>
<dbReference type="EC" id="3.2.2.31" evidence="5 18"/>
<comment type="subcellular location">
    <subcellularLocation>
        <location evidence="3">Mitochondrion</location>
    </subcellularLocation>
    <subcellularLocation>
        <location evidence="2">Nucleus</location>
    </subcellularLocation>
</comment>
<keyword evidence="11 18" id="KW-0408">Iron</keyword>
<keyword evidence="9 18" id="KW-0227">DNA damage</keyword>
<dbReference type="GO" id="GO:0006284">
    <property type="term" value="P:base-excision repair"/>
    <property type="evidence" value="ECO:0007669"/>
    <property type="project" value="UniProtKB-UniRule"/>
</dbReference>
<dbReference type="GO" id="GO:0006298">
    <property type="term" value="P:mismatch repair"/>
    <property type="evidence" value="ECO:0007669"/>
    <property type="project" value="TreeGrafter"/>
</dbReference>
<comment type="function">
    <text evidence="18">Adenine glycosylase active on G-A mispairs.</text>
</comment>
<dbReference type="PROSITE" id="PS51462">
    <property type="entry name" value="NUDIX"/>
    <property type="match status" value="1"/>
</dbReference>
<dbReference type="GO" id="GO:0032357">
    <property type="term" value="F:oxidized purine DNA binding"/>
    <property type="evidence" value="ECO:0007669"/>
    <property type="project" value="TreeGrafter"/>
</dbReference>
<evidence type="ECO:0000256" key="15">
    <source>
        <dbReference type="ARBA" id="ARBA00023242"/>
    </source>
</evidence>
<dbReference type="InterPro" id="IPR000086">
    <property type="entry name" value="NUDIX_hydrolase_dom"/>
</dbReference>
<dbReference type="CDD" id="cd00056">
    <property type="entry name" value="ENDO3c"/>
    <property type="match status" value="1"/>
</dbReference>
<evidence type="ECO:0000256" key="7">
    <source>
        <dbReference type="ARBA" id="ARBA00022485"/>
    </source>
</evidence>
<accession>A0A6P8YC24</accession>
<evidence type="ECO:0000256" key="19">
    <source>
        <dbReference type="SAM" id="MobiDB-lite"/>
    </source>
</evidence>
<dbReference type="AlphaFoldDB" id="A0A6P8YC24"/>
<dbReference type="InterPro" id="IPR044298">
    <property type="entry name" value="MIG/MutY"/>
</dbReference>
<dbReference type="GO" id="GO:0000701">
    <property type="term" value="F:purine-specific mismatch base pair DNA N-glycosylase activity"/>
    <property type="evidence" value="ECO:0007669"/>
    <property type="project" value="UniProtKB-EC"/>
</dbReference>
<dbReference type="Pfam" id="PF14815">
    <property type="entry name" value="NUDIX_4"/>
    <property type="match status" value="1"/>
</dbReference>
<name>A0A6P8YC24_THRPL</name>
<evidence type="ECO:0000256" key="14">
    <source>
        <dbReference type="ARBA" id="ARBA00023204"/>
    </source>
</evidence>
<comment type="similarity">
    <text evidence="4 18">Belongs to the Nth/MutY family.</text>
</comment>
<feature type="region of interest" description="Disordered" evidence="19">
    <location>
        <begin position="465"/>
        <end position="490"/>
    </location>
</feature>
<keyword evidence="15" id="KW-0539">Nucleus</keyword>
<sequence length="500" mass="56131">MGRSKKTVGRGSKRRASSSEESEYEEKSTASKRSKGRPQQAGSIHDIHEFTEDDGKEFTSSLVNWYNKNKRDLPWRSLSKSLSSTDKAYSVLVSEVMLQQTQVVTVIPYYTKWMSRWPTFSHLAKASLEEVNEVWAGMGYYSRAKRLWEAAKKVHEELNAQVPLTSVELQEKLPGVGRYTAGAVASISFGEKVAAVDGNVVRVLSRVRCIGADQTSKVVLDHIWKLSEQLVPSKEPGNYNQAMMDLGATICTPKKPSCKSCPVSHVCFAYQRTQRTNPLKELQVDLSKPVIEDIENVPCSLCLKQPWDAELGVMNFPQKAKKAPPRKEVTLVCVINASDGDKDEYLLAKRPQGGLLAGLWEFPNILFGKERNETEERTELDETLLRKQWGASNFTTQPHFVGEVPHVFSHIHQLYVVYSLRLTKKSDVSNKSDTETVWMDSDEIMSSAISTAMKKVFNEFTASKTKGSLGKTGKGRPRSKKTSVDTSSKKVSDFFKKIEK</sequence>
<comment type="catalytic activity">
    <reaction evidence="1 18">
        <text>Hydrolyzes free adenine bases from 7,8-dihydro-8-oxoguanine:adenine mismatched double-stranded DNA, leaving an apurinic site.</text>
        <dbReference type="EC" id="3.2.2.31"/>
    </reaction>
</comment>
<dbReference type="InterPro" id="IPR003651">
    <property type="entry name" value="Endonuclease3_FeS-loop_motif"/>
</dbReference>
<dbReference type="GO" id="GO:0005634">
    <property type="term" value="C:nucleus"/>
    <property type="evidence" value="ECO:0007669"/>
    <property type="project" value="UniProtKB-SubCell"/>
</dbReference>
<evidence type="ECO:0000256" key="13">
    <source>
        <dbReference type="ARBA" id="ARBA00023128"/>
    </source>
</evidence>
<dbReference type="SUPFAM" id="SSF55811">
    <property type="entry name" value="Nudix"/>
    <property type="match status" value="1"/>
</dbReference>
<gene>
    <name evidence="22 23" type="primary">LOC117639579</name>
</gene>
<evidence type="ECO:0000256" key="16">
    <source>
        <dbReference type="ARBA" id="ARBA00023295"/>
    </source>
</evidence>
<evidence type="ECO:0000256" key="2">
    <source>
        <dbReference type="ARBA" id="ARBA00004123"/>
    </source>
</evidence>
<dbReference type="InterPro" id="IPR029119">
    <property type="entry name" value="MutY_C"/>
</dbReference>
<feature type="region of interest" description="Disordered" evidence="19">
    <location>
        <begin position="1"/>
        <end position="49"/>
    </location>
</feature>
<dbReference type="InterPro" id="IPR003265">
    <property type="entry name" value="HhH-GPD_domain"/>
</dbReference>
<dbReference type="PANTHER" id="PTHR42944">
    <property type="entry name" value="ADENINE DNA GLYCOSYLASE"/>
    <property type="match status" value="1"/>
</dbReference>
<dbReference type="RefSeq" id="XP_034231287.1">
    <property type="nucleotide sequence ID" value="XM_034375396.1"/>
</dbReference>
<keyword evidence="8" id="KW-0479">Metal-binding</keyword>
<dbReference type="GeneID" id="117639579"/>
<dbReference type="GO" id="GO:0005739">
    <property type="term" value="C:mitochondrion"/>
    <property type="evidence" value="ECO:0007669"/>
    <property type="project" value="UniProtKB-SubCell"/>
</dbReference>
<dbReference type="InterPro" id="IPR015797">
    <property type="entry name" value="NUDIX_hydrolase-like_dom_sf"/>
</dbReference>
<protein>
    <recommendedName>
        <fullName evidence="6 18">Adenine DNA glycosylase</fullName>
        <ecNumber evidence="5 18">3.2.2.31</ecNumber>
    </recommendedName>
</protein>
<reference evidence="22 23" key="1">
    <citation type="submission" date="2025-04" db="UniProtKB">
        <authorList>
            <consortium name="RefSeq"/>
        </authorList>
    </citation>
    <scope>IDENTIFICATION</scope>
    <source>
        <tissue evidence="22 23">Total insect</tissue>
    </source>
</reference>
<dbReference type="FunFam" id="1.10.340.30:FF:000002">
    <property type="entry name" value="Adenine DNA glycosylase"/>
    <property type="match status" value="1"/>
</dbReference>
<keyword evidence="12" id="KW-0411">Iron-sulfur</keyword>
<dbReference type="PANTHER" id="PTHR42944:SF1">
    <property type="entry name" value="ADENINE DNA GLYCOSYLASE"/>
    <property type="match status" value="1"/>
</dbReference>
<evidence type="ECO:0000313" key="22">
    <source>
        <dbReference type="RefSeq" id="XP_034231286.1"/>
    </source>
</evidence>
<dbReference type="GO" id="GO:0046872">
    <property type="term" value="F:metal ion binding"/>
    <property type="evidence" value="ECO:0007669"/>
    <property type="project" value="UniProtKB-UniRule"/>
</dbReference>
<dbReference type="SMART" id="SM00525">
    <property type="entry name" value="FES"/>
    <property type="match status" value="1"/>
</dbReference>
<comment type="cofactor">
    <cofactor evidence="18">
        <name>[4Fe-4S] cluster</name>
        <dbReference type="ChEBI" id="CHEBI:49883"/>
    </cofactor>
    <text evidence="18">Binds 1 [4Fe-4S] cluster.</text>
</comment>
<dbReference type="Gene3D" id="1.10.340.30">
    <property type="entry name" value="Hypothetical protein, domain 2"/>
    <property type="match status" value="1"/>
</dbReference>
<dbReference type="KEGG" id="tpal:117639579"/>
<evidence type="ECO:0000256" key="5">
    <source>
        <dbReference type="ARBA" id="ARBA00012045"/>
    </source>
</evidence>
<dbReference type="PROSITE" id="PS01155">
    <property type="entry name" value="ENDONUCLEASE_III_2"/>
    <property type="match status" value="1"/>
</dbReference>
<dbReference type="FunFam" id="1.10.1670.10:FF:000002">
    <property type="entry name" value="Adenine DNA glycosylase"/>
    <property type="match status" value="1"/>
</dbReference>
<dbReference type="GO" id="GO:0034039">
    <property type="term" value="F:8-oxo-7,8-dihydroguanine DNA N-glycosylase activity"/>
    <property type="evidence" value="ECO:0007669"/>
    <property type="project" value="TreeGrafter"/>
</dbReference>
<dbReference type="SUPFAM" id="SSF48150">
    <property type="entry name" value="DNA-glycosylase"/>
    <property type="match status" value="1"/>
</dbReference>
<keyword evidence="10" id="KW-0378">Hydrolase</keyword>
<evidence type="ECO:0000256" key="18">
    <source>
        <dbReference type="RuleBase" id="RU365096"/>
    </source>
</evidence>
<feature type="compositionally biased region" description="Basic residues" evidence="19">
    <location>
        <begin position="1"/>
        <end position="16"/>
    </location>
</feature>
<keyword evidence="16 18" id="KW-0326">Glycosidase</keyword>